<dbReference type="Pfam" id="PF03591">
    <property type="entry name" value="AzlC"/>
    <property type="match status" value="1"/>
</dbReference>
<name>A0ABY4DDU1_9SPIR</name>
<keyword evidence="5 8" id="KW-0812">Transmembrane</keyword>
<dbReference type="EMBL" id="CP094929">
    <property type="protein sequence ID" value="UOM52383.1"/>
    <property type="molecule type" value="Genomic_DNA"/>
</dbReference>
<gene>
    <name evidence="9" type="ORF">MUG09_06320</name>
</gene>
<dbReference type="Proteomes" id="UP000829708">
    <property type="component" value="Chromosome"/>
</dbReference>
<evidence type="ECO:0000256" key="8">
    <source>
        <dbReference type="SAM" id="Phobius"/>
    </source>
</evidence>
<evidence type="ECO:0000256" key="7">
    <source>
        <dbReference type="ARBA" id="ARBA00023136"/>
    </source>
</evidence>
<dbReference type="RefSeq" id="WP_244774615.1">
    <property type="nucleotide sequence ID" value="NZ_CP094929.1"/>
</dbReference>
<sequence>MQPELTFKQGCQEGFPIFVGYFPTAMAFGLVCRDLGLRIWEAVLFSLTNFAGSGQFLAANLMGKGAILAEIFISVLLVNLRYSFMGAELSRNLEKGIGGWQRPLLAHGTTDEVFSVAVLHNQPITKHYLAGLELTAYAGWVSGTAAGFLVGMVLPTALQLAVGVTLYAMFSSLLAQEFRQKGSKVLLIAAISAVLNSILIVFFDLGVGWAFVISMLAASFIGAAITEEVQEYV</sequence>
<evidence type="ECO:0000256" key="5">
    <source>
        <dbReference type="ARBA" id="ARBA00022692"/>
    </source>
</evidence>
<feature type="transmembrane region" description="Helical" evidence="8">
    <location>
        <begin position="209"/>
        <end position="226"/>
    </location>
</feature>
<evidence type="ECO:0000256" key="6">
    <source>
        <dbReference type="ARBA" id="ARBA00022989"/>
    </source>
</evidence>
<keyword evidence="4" id="KW-1003">Cell membrane</keyword>
<evidence type="ECO:0000256" key="1">
    <source>
        <dbReference type="ARBA" id="ARBA00004651"/>
    </source>
</evidence>
<feature type="transmembrane region" description="Helical" evidence="8">
    <location>
        <begin position="15"/>
        <end position="32"/>
    </location>
</feature>
<dbReference type="PANTHER" id="PTHR34979">
    <property type="entry name" value="INNER MEMBRANE PROTEIN YGAZ"/>
    <property type="match status" value="1"/>
</dbReference>
<keyword evidence="7 8" id="KW-0472">Membrane</keyword>
<accession>A0ABY4DDU1</accession>
<keyword evidence="6 8" id="KW-1133">Transmembrane helix</keyword>
<keyword evidence="10" id="KW-1185">Reference proteome</keyword>
<dbReference type="PANTHER" id="PTHR34979:SF1">
    <property type="entry name" value="INNER MEMBRANE PROTEIN YGAZ"/>
    <property type="match status" value="1"/>
</dbReference>
<reference evidence="10" key="1">
    <citation type="journal article" date="2024" name="J Bioinform Genom">
        <title>Complete genome sequence of the type strain bacterium Sphaerochaeta associata GLS2t (VKM B-2742)t.</title>
        <authorList>
            <person name="Troshina O.Y."/>
            <person name="Tepeeva A.N."/>
            <person name="Arzamasceva V.O."/>
            <person name="Whitman W.B."/>
            <person name="Varghese N."/>
            <person name="Shapiro N."/>
            <person name="Woyke T."/>
            <person name="Kripides N.C."/>
            <person name="Vasilenko O.V."/>
        </authorList>
    </citation>
    <scope>NUCLEOTIDE SEQUENCE [LARGE SCALE GENOMIC DNA]</scope>
    <source>
        <strain evidence="10">GLS2T</strain>
    </source>
</reference>
<dbReference type="InterPro" id="IPR011606">
    <property type="entry name" value="Brnchd-chn_aa_trnsp_permease"/>
</dbReference>
<proteinExistence type="inferred from homology"/>
<feature type="transmembrane region" description="Helical" evidence="8">
    <location>
        <begin position="185"/>
        <end position="203"/>
    </location>
</feature>
<evidence type="ECO:0000313" key="9">
    <source>
        <dbReference type="EMBL" id="UOM52383.1"/>
    </source>
</evidence>
<comment type="similarity">
    <text evidence="2">Belongs to the AzlC family.</text>
</comment>
<comment type="subcellular location">
    <subcellularLocation>
        <location evidence="1">Cell membrane</location>
        <topology evidence="1">Multi-pass membrane protein</topology>
    </subcellularLocation>
</comment>
<keyword evidence="3" id="KW-0813">Transport</keyword>
<feature type="transmembrane region" description="Helical" evidence="8">
    <location>
        <begin position="39"/>
        <end position="59"/>
    </location>
</feature>
<evidence type="ECO:0000256" key="4">
    <source>
        <dbReference type="ARBA" id="ARBA00022475"/>
    </source>
</evidence>
<feature type="transmembrane region" description="Helical" evidence="8">
    <location>
        <begin position="65"/>
        <end position="84"/>
    </location>
</feature>
<evidence type="ECO:0000256" key="3">
    <source>
        <dbReference type="ARBA" id="ARBA00022448"/>
    </source>
</evidence>
<protein>
    <submittedName>
        <fullName evidence="9">AzlC family ABC transporter permease</fullName>
    </submittedName>
</protein>
<organism evidence="9 10">
    <name type="scientific">Sphaerochaeta associata</name>
    <dbReference type="NCBI Taxonomy" id="1129264"/>
    <lineage>
        <taxon>Bacteria</taxon>
        <taxon>Pseudomonadati</taxon>
        <taxon>Spirochaetota</taxon>
        <taxon>Spirochaetia</taxon>
        <taxon>Spirochaetales</taxon>
        <taxon>Sphaerochaetaceae</taxon>
        <taxon>Sphaerochaeta</taxon>
    </lineage>
</organism>
<evidence type="ECO:0000256" key="2">
    <source>
        <dbReference type="ARBA" id="ARBA00010735"/>
    </source>
</evidence>
<evidence type="ECO:0000313" key="10">
    <source>
        <dbReference type="Proteomes" id="UP000829708"/>
    </source>
</evidence>